<dbReference type="EMBL" id="LN902843">
    <property type="protein sequence ID" value="CDS37255.1"/>
    <property type="molecule type" value="Genomic_DNA"/>
</dbReference>
<accession>A0A068XXV8</accession>
<gene>
    <name evidence="2" type="ORF">EmuJ_000449400</name>
</gene>
<proteinExistence type="predicted"/>
<feature type="compositionally biased region" description="Basic and acidic residues" evidence="1">
    <location>
        <begin position="28"/>
        <end position="39"/>
    </location>
</feature>
<evidence type="ECO:0000313" key="3">
    <source>
        <dbReference type="Proteomes" id="UP000017246"/>
    </source>
</evidence>
<dbReference type="AlphaFoldDB" id="A0A068XXV8"/>
<keyword evidence="3" id="KW-1185">Reference proteome</keyword>
<reference evidence="2" key="2">
    <citation type="submission" date="2015-11" db="EMBL/GenBank/DDBJ databases">
        <authorList>
            <person name="Zhang Y."/>
            <person name="Guo Z."/>
        </authorList>
    </citation>
    <scope>NUCLEOTIDE SEQUENCE</scope>
</reference>
<feature type="region of interest" description="Disordered" evidence="1">
    <location>
        <begin position="19"/>
        <end position="39"/>
    </location>
</feature>
<evidence type="ECO:0000256" key="1">
    <source>
        <dbReference type="SAM" id="MobiDB-lite"/>
    </source>
</evidence>
<evidence type="ECO:0000313" key="2">
    <source>
        <dbReference type="EMBL" id="CDS37255.1"/>
    </source>
</evidence>
<name>A0A068XXV8_ECHMU</name>
<dbReference type="Proteomes" id="UP000017246">
    <property type="component" value="Unassembled WGS sequence"/>
</dbReference>
<sequence>MFAATNYYTHQMYGSTPSFVRGKRYHDHKHESKRISGREEGQMPVKLPRYWATRRIEGGLWAMYREGG</sequence>
<organism evidence="2 3">
    <name type="scientific">Echinococcus multilocularis</name>
    <name type="common">Fox tapeworm</name>
    <dbReference type="NCBI Taxonomy" id="6211"/>
    <lineage>
        <taxon>Eukaryota</taxon>
        <taxon>Metazoa</taxon>
        <taxon>Spiralia</taxon>
        <taxon>Lophotrochozoa</taxon>
        <taxon>Platyhelminthes</taxon>
        <taxon>Cestoda</taxon>
        <taxon>Eucestoda</taxon>
        <taxon>Cyclophyllidea</taxon>
        <taxon>Taeniidae</taxon>
        <taxon>Echinococcus</taxon>
    </lineage>
</organism>
<protein>
    <submittedName>
        <fullName evidence="2">Expressed protein</fullName>
    </submittedName>
</protein>
<reference evidence="2" key="1">
    <citation type="journal article" date="2013" name="Nature">
        <title>The genomes of four tapeworm species reveal adaptations to parasitism.</title>
        <authorList>
            <person name="Tsai I.J."/>
            <person name="Zarowiecki M."/>
            <person name="Holroyd N."/>
            <person name="Garciarrubio A."/>
            <person name="Sanchez-Flores A."/>
            <person name="Brooks K.L."/>
            <person name="Tracey A."/>
            <person name="Bobes R.J."/>
            <person name="Fragoso G."/>
            <person name="Sciutto E."/>
            <person name="Aslett M."/>
            <person name="Beasley H."/>
            <person name="Bennett H.M."/>
            <person name="Cai J."/>
            <person name="Camicia F."/>
            <person name="Clark R."/>
            <person name="Cucher M."/>
            <person name="De Silva N."/>
            <person name="Day T.A."/>
            <person name="Deplazes P."/>
            <person name="Estrada K."/>
            <person name="Fernandez C."/>
            <person name="Holland P.W."/>
            <person name="Hou J."/>
            <person name="Hu S."/>
            <person name="Huckvale T."/>
            <person name="Hung S.S."/>
            <person name="Kamenetzky L."/>
            <person name="Keane J.A."/>
            <person name="Kiss F."/>
            <person name="Koziol U."/>
            <person name="Lambert O."/>
            <person name="Liu K."/>
            <person name="Luo X."/>
            <person name="Luo Y."/>
            <person name="Macchiaroli N."/>
            <person name="Nichol S."/>
            <person name="Paps J."/>
            <person name="Parkinson J."/>
            <person name="Pouchkina-Stantcheva N."/>
            <person name="Riddiford N."/>
            <person name="Rosenzvit M."/>
            <person name="Salinas G."/>
            <person name="Wasmuth J.D."/>
            <person name="Zamanian M."/>
            <person name="Zheng Y."/>
            <person name="Cai X."/>
            <person name="Soberon X."/>
            <person name="Olson P.D."/>
            <person name="Laclette J.P."/>
            <person name="Brehm K."/>
            <person name="Berriman M."/>
            <person name="Garciarrubio A."/>
            <person name="Bobes R.J."/>
            <person name="Fragoso G."/>
            <person name="Sanchez-Flores A."/>
            <person name="Estrada K."/>
            <person name="Cevallos M.A."/>
            <person name="Morett E."/>
            <person name="Gonzalez V."/>
            <person name="Portillo T."/>
            <person name="Ochoa-Leyva A."/>
            <person name="Jose M.V."/>
            <person name="Sciutto E."/>
            <person name="Landa A."/>
            <person name="Jimenez L."/>
            <person name="Valdes V."/>
            <person name="Carrero J.C."/>
            <person name="Larralde C."/>
            <person name="Morales-Montor J."/>
            <person name="Limon-Lason J."/>
            <person name="Soberon X."/>
            <person name="Laclette J.P."/>
        </authorList>
    </citation>
    <scope>NUCLEOTIDE SEQUENCE [LARGE SCALE GENOMIC DNA]</scope>
</reference>